<evidence type="ECO:0000313" key="1">
    <source>
        <dbReference type="EMBL" id="RML57040.1"/>
    </source>
</evidence>
<evidence type="ECO:0000313" key="2">
    <source>
        <dbReference type="Proteomes" id="UP000282378"/>
    </source>
</evidence>
<dbReference type="AlphaFoldDB" id="A0A3M2WZV7"/>
<name>A0A3M2WZV7_PSEYM</name>
<organism evidence="1 2">
    <name type="scientific">Pseudomonas syringae pv. maculicola</name>
    <dbReference type="NCBI Taxonomy" id="59511"/>
    <lineage>
        <taxon>Bacteria</taxon>
        <taxon>Pseudomonadati</taxon>
        <taxon>Pseudomonadota</taxon>
        <taxon>Gammaproteobacteria</taxon>
        <taxon>Pseudomonadales</taxon>
        <taxon>Pseudomonadaceae</taxon>
        <taxon>Pseudomonas</taxon>
    </lineage>
</organism>
<dbReference type="EMBL" id="RBNL01003164">
    <property type="protein sequence ID" value="RML57040.1"/>
    <property type="molecule type" value="Genomic_DNA"/>
</dbReference>
<dbReference type="Proteomes" id="UP000282378">
    <property type="component" value="Unassembled WGS sequence"/>
</dbReference>
<accession>A0A3M2WZV7</accession>
<gene>
    <name evidence="1" type="ORF">APX70_07800</name>
</gene>
<feature type="non-terminal residue" evidence="1">
    <location>
        <position position="51"/>
    </location>
</feature>
<sequence>MDVIKEAGRYLFSYHYTQYDGNEADSSELQFTVDKVPPNEGDEGPPPTLPV</sequence>
<protein>
    <submittedName>
        <fullName evidence="1">Uncharacterized protein</fullName>
    </submittedName>
</protein>
<comment type="caution">
    <text evidence="1">The sequence shown here is derived from an EMBL/GenBank/DDBJ whole genome shotgun (WGS) entry which is preliminary data.</text>
</comment>
<proteinExistence type="predicted"/>
<reference evidence="1 2" key="1">
    <citation type="submission" date="2018-08" db="EMBL/GenBank/DDBJ databases">
        <title>Recombination of ecologically and evolutionarily significant loci maintains genetic cohesion in the Pseudomonas syringae species complex.</title>
        <authorList>
            <person name="Dillon M."/>
            <person name="Thakur S."/>
            <person name="Almeida R.N.D."/>
            <person name="Weir B.S."/>
            <person name="Guttman D.S."/>
        </authorList>
    </citation>
    <scope>NUCLEOTIDE SEQUENCE [LARGE SCALE GENOMIC DNA]</scope>
    <source>
        <strain evidence="1 2">88_10</strain>
    </source>
</reference>